<dbReference type="AlphaFoldDB" id="A0AA40KHM5"/>
<feature type="compositionally biased region" description="Low complexity" evidence="1">
    <location>
        <begin position="150"/>
        <end position="171"/>
    </location>
</feature>
<sequence>MAPIRYIRLFSSARKTSSPDYELHARRQRRKHFSGVAKAGSPPGHWIPPDSGCSCAAPALRYFQHLAAFDFLRSVRSGKCPEGQASRLSLVTFLEQRGAPPPPPSSTYRTGTIVGLRELELHELITPGAAFPGERRGHERSLGIVRRSIGSSVSNPPVRSVSGGSLEVGGEAPDECETGSDV</sequence>
<proteinExistence type="predicted"/>
<evidence type="ECO:0000313" key="3">
    <source>
        <dbReference type="Proteomes" id="UP001177670"/>
    </source>
</evidence>
<keyword evidence="3" id="KW-1185">Reference proteome</keyword>
<protein>
    <submittedName>
        <fullName evidence="2">Uncharacterized protein</fullName>
    </submittedName>
</protein>
<gene>
    <name evidence="2" type="ORF">K0M31_012215</name>
</gene>
<dbReference type="EMBL" id="JAHYIQ010000030">
    <property type="protein sequence ID" value="KAK1120609.1"/>
    <property type="molecule type" value="Genomic_DNA"/>
</dbReference>
<evidence type="ECO:0000313" key="2">
    <source>
        <dbReference type="EMBL" id="KAK1120609.1"/>
    </source>
</evidence>
<evidence type="ECO:0000256" key="1">
    <source>
        <dbReference type="SAM" id="MobiDB-lite"/>
    </source>
</evidence>
<reference evidence="2" key="1">
    <citation type="submission" date="2021-10" db="EMBL/GenBank/DDBJ databases">
        <title>Melipona bicolor Genome sequencing and assembly.</title>
        <authorList>
            <person name="Araujo N.S."/>
            <person name="Arias M.C."/>
        </authorList>
    </citation>
    <scope>NUCLEOTIDE SEQUENCE</scope>
    <source>
        <strain evidence="2">USP_2M_L1-L4_2017</strain>
        <tissue evidence="2">Whole body</tissue>
    </source>
</reference>
<name>A0AA40KHM5_9HYME</name>
<accession>A0AA40KHM5</accession>
<comment type="caution">
    <text evidence="2">The sequence shown here is derived from an EMBL/GenBank/DDBJ whole genome shotgun (WGS) entry which is preliminary data.</text>
</comment>
<feature type="compositionally biased region" description="Acidic residues" evidence="1">
    <location>
        <begin position="172"/>
        <end position="182"/>
    </location>
</feature>
<feature type="region of interest" description="Disordered" evidence="1">
    <location>
        <begin position="148"/>
        <end position="182"/>
    </location>
</feature>
<dbReference type="Proteomes" id="UP001177670">
    <property type="component" value="Unassembled WGS sequence"/>
</dbReference>
<organism evidence="2 3">
    <name type="scientific">Melipona bicolor</name>
    <dbReference type="NCBI Taxonomy" id="60889"/>
    <lineage>
        <taxon>Eukaryota</taxon>
        <taxon>Metazoa</taxon>
        <taxon>Ecdysozoa</taxon>
        <taxon>Arthropoda</taxon>
        <taxon>Hexapoda</taxon>
        <taxon>Insecta</taxon>
        <taxon>Pterygota</taxon>
        <taxon>Neoptera</taxon>
        <taxon>Endopterygota</taxon>
        <taxon>Hymenoptera</taxon>
        <taxon>Apocrita</taxon>
        <taxon>Aculeata</taxon>
        <taxon>Apoidea</taxon>
        <taxon>Anthophila</taxon>
        <taxon>Apidae</taxon>
        <taxon>Melipona</taxon>
    </lineage>
</organism>